<dbReference type="STRING" id="526227.Mesil_2704"/>
<accession>D7BC54</accession>
<protein>
    <submittedName>
        <fullName evidence="1">Uncharacterized protein</fullName>
    </submittedName>
</protein>
<dbReference type="EMBL" id="CP002042">
    <property type="protein sequence ID" value="ADH64551.1"/>
    <property type="molecule type" value="Genomic_DNA"/>
</dbReference>
<dbReference type="AlphaFoldDB" id="D7BC54"/>
<dbReference type="HOGENOM" id="CLU_2233319_0_0_0"/>
<evidence type="ECO:0000313" key="2">
    <source>
        <dbReference type="Proteomes" id="UP000001916"/>
    </source>
</evidence>
<keyword evidence="2" id="KW-1185">Reference proteome</keyword>
<dbReference type="RefSeq" id="WP_013159088.1">
    <property type="nucleotide sequence ID" value="NC_014212.1"/>
</dbReference>
<sequence length="105" mass="12597">MIRFPDDRIWQVEEWIFQGFLQDARPYLKEVPELAKLVYRVLDAGEPVLDLRGTGQKSLRELRLLVMLVRRDNLRFRGRNFADRDRFSVYLSALEELFRLATERP</sequence>
<organism evidence="1 2">
    <name type="scientific">Allomeiothermus silvanus (strain ATCC 700542 / DSM 9946 / NBRC 106475 / NCIMB 13440 / VI-R2)</name>
    <name type="common">Thermus silvanus</name>
    <dbReference type="NCBI Taxonomy" id="526227"/>
    <lineage>
        <taxon>Bacteria</taxon>
        <taxon>Thermotogati</taxon>
        <taxon>Deinococcota</taxon>
        <taxon>Deinococci</taxon>
        <taxon>Thermales</taxon>
        <taxon>Thermaceae</taxon>
        <taxon>Allomeiothermus</taxon>
    </lineage>
</organism>
<dbReference type="KEGG" id="msv:Mesil_2704"/>
<gene>
    <name evidence="1" type="ordered locus">Mesil_2704</name>
</gene>
<dbReference type="OrthoDB" id="3078479at2"/>
<proteinExistence type="predicted"/>
<evidence type="ECO:0000313" key="1">
    <source>
        <dbReference type="EMBL" id="ADH64551.1"/>
    </source>
</evidence>
<name>D7BC54_ALLS1</name>
<reference evidence="1 2" key="1">
    <citation type="journal article" date="2010" name="Stand. Genomic Sci.">
        <title>Complete genome sequence of Meiothermus silvanus type strain (VI-R2).</title>
        <authorList>
            <person name="Sikorski J."/>
            <person name="Tindall B.J."/>
            <person name="Lowry S."/>
            <person name="Lucas S."/>
            <person name="Nolan M."/>
            <person name="Copeland A."/>
            <person name="Glavina Del Rio T."/>
            <person name="Tice H."/>
            <person name="Cheng J.F."/>
            <person name="Han C."/>
            <person name="Pitluck S."/>
            <person name="Liolios K."/>
            <person name="Ivanova N."/>
            <person name="Mavromatis K."/>
            <person name="Mikhailova N."/>
            <person name="Pati A."/>
            <person name="Goodwin L."/>
            <person name="Chen A."/>
            <person name="Palaniappan K."/>
            <person name="Land M."/>
            <person name="Hauser L."/>
            <person name="Chang Y.J."/>
            <person name="Jeffries C.D."/>
            <person name="Rohde M."/>
            <person name="Goker M."/>
            <person name="Woyke T."/>
            <person name="Bristow J."/>
            <person name="Eisen J.A."/>
            <person name="Markowitz V."/>
            <person name="Hugenholtz P."/>
            <person name="Kyrpides N.C."/>
            <person name="Klenk H.P."/>
            <person name="Lapidus A."/>
        </authorList>
    </citation>
    <scope>NUCLEOTIDE SEQUENCE [LARGE SCALE GENOMIC DNA]</scope>
    <source>
        <strain evidence="2">ATCC 700542 / DSM 9946 / VI-R2</strain>
    </source>
</reference>
<dbReference type="Proteomes" id="UP000001916">
    <property type="component" value="Chromosome"/>
</dbReference>